<reference evidence="1 2" key="1">
    <citation type="submission" date="2023-09" db="EMBL/GenBank/DDBJ databases">
        <title>Multi-omics analysis of a traditional fermented food reveals byproduct-associated fungal strains for waste-to-food upcycling.</title>
        <authorList>
            <consortium name="Lawrence Berkeley National Laboratory"/>
            <person name="Rekdal V.M."/>
            <person name="Villalobos-Escobedo J.M."/>
            <person name="Rodriguez-Valeron N."/>
            <person name="Garcia M.O."/>
            <person name="Vasquez D.P."/>
            <person name="Damayanti I."/>
            <person name="Sorensen P.M."/>
            <person name="Baidoo E.E."/>
            <person name="De Carvalho A.C."/>
            <person name="Riley R."/>
            <person name="Lipzen A."/>
            <person name="He G."/>
            <person name="Yan M."/>
            <person name="Haridas S."/>
            <person name="Daum C."/>
            <person name="Yoshinaga Y."/>
            <person name="Ng V."/>
            <person name="Grigoriev I.V."/>
            <person name="Munk R."/>
            <person name="Nuraida L."/>
            <person name="Wijaya C.H."/>
            <person name="Morales P.-C."/>
            <person name="Keasling J.D."/>
        </authorList>
    </citation>
    <scope>NUCLEOTIDE SEQUENCE [LARGE SCALE GENOMIC DNA]</scope>
    <source>
        <strain evidence="1 2">FGSC 2613</strain>
    </source>
</reference>
<gene>
    <name evidence="1" type="ORF">QR685DRAFT_511864</name>
</gene>
<dbReference type="Proteomes" id="UP001451303">
    <property type="component" value="Unassembled WGS sequence"/>
</dbReference>
<proteinExistence type="predicted"/>
<evidence type="ECO:0000313" key="1">
    <source>
        <dbReference type="EMBL" id="KAL0475147.1"/>
    </source>
</evidence>
<name>A0ABR3DR46_NEUIN</name>
<dbReference type="EMBL" id="JAVLET010000001">
    <property type="protein sequence ID" value="KAL0475147.1"/>
    <property type="molecule type" value="Genomic_DNA"/>
</dbReference>
<accession>A0ABR3DR46</accession>
<evidence type="ECO:0000313" key="2">
    <source>
        <dbReference type="Proteomes" id="UP001451303"/>
    </source>
</evidence>
<protein>
    <submittedName>
        <fullName evidence="1">Uncharacterized protein</fullName>
    </submittedName>
</protein>
<comment type="caution">
    <text evidence="1">The sequence shown here is derived from an EMBL/GenBank/DDBJ whole genome shotgun (WGS) entry which is preliminary data.</text>
</comment>
<sequence>MLCSSILGFRRPGFSSRIQTCFLWIPQRFSYSRDRTGFAVSTEKGFRNPAMFPAEPLTVRDCARPKFRKYSGNKGAALWLFLCVVANDAGACFASVHDDDVALS</sequence>
<keyword evidence="2" id="KW-1185">Reference proteome</keyword>
<organism evidence="1 2">
    <name type="scientific">Neurospora intermedia</name>
    <dbReference type="NCBI Taxonomy" id="5142"/>
    <lineage>
        <taxon>Eukaryota</taxon>
        <taxon>Fungi</taxon>
        <taxon>Dikarya</taxon>
        <taxon>Ascomycota</taxon>
        <taxon>Pezizomycotina</taxon>
        <taxon>Sordariomycetes</taxon>
        <taxon>Sordariomycetidae</taxon>
        <taxon>Sordariales</taxon>
        <taxon>Sordariaceae</taxon>
        <taxon>Neurospora</taxon>
    </lineage>
</organism>